<proteinExistence type="predicted"/>
<organism evidence="1 2">
    <name type="scientific">Candidatus Protochlamydia amoebophila</name>
    <dbReference type="NCBI Taxonomy" id="362787"/>
    <lineage>
        <taxon>Bacteria</taxon>
        <taxon>Pseudomonadati</taxon>
        <taxon>Chlamydiota</taxon>
        <taxon>Chlamydiia</taxon>
        <taxon>Parachlamydiales</taxon>
        <taxon>Parachlamydiaceae</taxon>
        <taxon>Candidatus Protochlamydia</taxon>
    </lineage>
</organism>
<protein>
    <submittedName>
        <fullName evidence="1">Uncharacterized protein</fullName>
    </submittedName>
</protein>
<gene>
    <name evidence="1" type="ORF">DB44_DU00050</name>
</gene>
<reference evidence="1 2" key="1">
    <citation type="journal article" date="2014" name="Mol. Biol. Evol.">
        <title>Massive expansion of Ubiquitination-related gene families within the Chlamydiae.</title>
        <authorList>
            <person name="Domman D."/>
            <person name="Collingro A."/>
            <person name="Lagkouvardos I."/>
            <person name="Gehre L."/>
            <person name="Weinmaier T."/>
            <person name="Rattei T."/>
            <person name="Subtil A."/>
            <person name="Horn M."/>
        </authorList>
    </citation>
    <scope>NUCLEOTIDE SEQUENCE [LARGE SCALE GENOMIC DNA]</scope>
    <source>
        <strain evidence="1 2">EI2</strain>
    </source>
</reference>
<evidence type="ECO:0000313" key="1">
    <source>
        <dbReference type="EMBL" id="KIC71356.1"/>
    </source>
</evidence>
<dbReference type="PATRIC" id="fig|362787.3.peg.1494"/>
<sequence>MHPFLLLCFLNLFNQKLIYWFLTAATKKIKNLFEFIGACHPKITTFF</sequence>
<name>A0A0C1JL92_9BACT</name>
<dbReference type="AlphaFoldDB" id="A0A0C1JL92"/>
<evidence type="ECO:0000313" key="2">
    <source>
        <dbReference type="Proteomes" id="UP000031465"/>
    </source>
</evidence>
<dbReference type="Proteomes" id="UP000031465">
    <property type="component" value="Unassembled WGS sequence"/>
</dbReference>
<comment type="caution">
    <text evidence="1">The sequence shown here is derived from an EMBL/GenBank/DDBJ whole genome shotgun (WGS) entry which is preliminary data.</text>
</comment>
<accession>A0A0C1JL92</accession>
<dbReference type="EMBL" id="JSAN01000093">
    <property type="protein sequence ID" value="KIC71356.1"/>
    <property type="molecule type" value="Genomic_DNA"/>
</dbReference>